<name>A0A8J7CVU6_9PROT</name>
<dbReference type="PIRSF" id="PIRSF001438">
    <property type="entry name" value="4pyrrol_synth_OHMeBilane_synth"/>
    <property type="match status" value="1"/>
</dbReference>
<dbReference type="InterPro" id="IPR000860">
    <property type="entry name" value="HemC"/>
</dbReference>
<evidence type="ECO:0000256" key="8">
    <source>
        <dbReference type="HAMAP-Rule" id="MF_00260"/>
    </source>
</evidence>
<dbReference type="HAMAP" id="MF_00260">
    <property type="entry name" value="Porphobil_deam"/>
    <property type="match status" value="1"/>
</dbReference>
<dbReference type="Gene3D" id="3.30.160.40">
    <property type="entry name" value="Porphobilinogen deaminase, C-terminal domain"/>
    <property type="match status" value="1"/>
</dbReference>
<comment type="caution">
    <text evidence="11">The sequence shown here is derived from an EMBL/GenBank/DDBJ whole genome shotgun (WGS) entry which is preliminary data.</text>
</comment>
<comment type="cofactor">
    <cofactor evidence="8">
        <name>dipyrromethane</name>
        <dbReference type="ChEBI" id="CHEBI:60342"/>
    </cofactor>
    <text evidence="8">Binds 1 dipyrromethane group covalently.</text>
</comment>
<dbReference type="Proteomes" id="UP000631034">
    <property type="component" value="Unassembled WGS sequence"/>
</dbReference>
<dbReference type="EC" id="2.5.1.61" evidence="8"/>
<evidence type="ECO:0000256" key="2">
    <source>
        <dbReference type="ARBA" id="ARBA00004735"/>
    </source>
</evidence>
<comment type="subunit">
    <text evidence="4 8">Monomer.</text>
</comment>
<dbReference type="FunFam" id="3.40.190.10:FF:000101">
    <property type="entry name" value="Porphobilinogen deaminase, chloroplastic"/>
    <property type="match status" value="1"/>
</dbReference>
<dbReference type="InterPro" id="IPR022417">
    <property type="entry name" value="Porphobilin_deaminase_N"/>
</dbReference>
<accession>A0A8J7CVU6</accession>
<dbReference type="PANTHER" id="PTHR11557">
    <property type="entry name" value="PORPHOBILINOGEN DEAMINASE"/>
    <property type="match status" value="1"/>
</dbReference>
<feature type="domain" description="Porphobilinogen deaminase N-terminal" evidence="9">
    <location>
        <begin position="7"/>
        <end position="217"/>
    </location>
</feature>
<dbReference type="GO" id="GO:0004418">
    <property type="term" value="F:hydroxymethylbilane synthase activity"/>
    <property type="evidence" value="ECO:0007669"/>
    <property type="project" value="UniProtKB-UniRule"/>
</dbReference>
<evidence type="ECO:0000259" key="10">
    <source>
        <dbReference type="Pfam" id="PF03900"/>
    </source>
</evidence>
<organism evidence="11 12">
    <name type="scientific">Phaeovibrio sulfidiphilus</name>
    <dbReference type="NCBI Taxonomy" id="1220600"/>
    <lineage>
        <taxon>Bacteria</taxon>
        <taxon>Pseudomonadati</taxon>
        <taxon>Pseudomonadota</taxon>
        <taxon>Alphaproteobacteria</taxon>
        <taxon>Rhodospirillales</taxon>
        <taxon>Rhodospirillaceae</taxon>
        <taxon>Phaeovibrio</taxon>
    </lineage>
</organism>
<feature type="domain" description="Porphobilinogen deaminase C-terminal" evidence="10">
    <location>
        <begin position="231"/>
        <end position="305"/>
    </location>
</feature>
<comment type="pathway">
    <text evidence="2">Porphyrin-containing compound metabolism; protoporphyrin-IX biosynthesis; coproporphyrinogen-III from 5-aminolevulinate: step 2/4.</text>
</comment>
<dbReference type="Gene3D" id="3.40.190.10">
    <property type="entry name" value="Periplasmic binding protein-like II"/>
    <property type="match status" value="2"/>
</dbReference>
<dbReference type="SUPFAM" id="SSF54782">
    <property type="entry name" value="Porphobilinogen deaminase (hydroxymethylbilane synthase), C-terminal domain"/>
    <property type="match status" value="1"/>
</dbReference>
<keyword evidence="6 8" id="KW-0627">Porphyrin biosynthesis</keyword>
<reference evidence="11" key="1">
    <citation type="submission" date="2020-10" db="EMBL/GenBank/DDBJ databases">
        <title>Genome sequence of the unusual species of purple photosynthetic bacteria, Phaeovibrio sulfidiphilus DSM 23193, type strain.</title>
        <authorList>
            <person name="Kyndt J.A."/>
            <person name="Meyer T.E."/>
        </authorList>
    </citation>
    <scope>NUCLEOTIDE SEQUENCE</scope>
    <source>
        <strain evidence="11">DSM 23193</strain>
    </source>
</reference>
<dbReference type="InterPro" id="IPR022418">
    <property type="entry name" value="Porphobilinogen_deaminase_C"/>
</dbReference>
<comment type="similarity">
    <text evidence="3 8">Belongs to the HMBS family.</text>
</comment>
<gene>
    <name evidence="8 11" type="primary">hemC</name>
    <name evidence="11" type="ORF">IHV25_03515</name>
</gene>
<feature type="modified residue" description="S-(dipyrrolylmethanemethyl)cysteine" evidence="8">
    <location>
        <position position="247"/>
    </location>
</feature>
<proteinExistence type="inferred from homology"/>
<dbReference type="NCBIfam" id="TIGR00212">
    <property type="entry name" value="hemC"/>
    <property type="match status" value="1"/>
</dbReference>
<evidence type="ECO:0000256" key="3">
    <source>
        <dbReference type="ARBA" id="ARBA00005638"/>
    </source>
</evidence>
<keyword evidence="12" id="KW-1185">Reference proteome</keyword>
<dbReference type="EMBL" id="JACZHT010000002">
    <property type="protein sequence ID" value="MBE1236721.1"/>
    <property type="molecule type" value="Genomic_DNA"/>
</dbReference>
<dbReference type="RefSeq" id="WP_192533730.1">
    <property type="nucleotide sequence ID" value="NZ_JACZHT010000002.1"/>
</dbReference>
<comment type="catalytic activity">
    <reaction evidence="7 8">
        <text>4 porphobilinogen + H2O = hydroxymethylbilane + 4 NH4(+)</text>
        <dbReference type="Rhea" id="RHEA:13185"/>
        <dbReference type="ChEBI" id="CHEBI:15377"/>
        <dbReference type="ChEBI" id="CHEBI:28938"/>
        <dbReference type="ChEBI" id="CHEBI:57845"/>
        <dbReference type="ChEBI" id="CHEBI:58126"/>
        <dbReference type="EC" id="2.5.1.61"/>
    </reaction>
</comment>
<dbReference type="GO" id="GO:0005737">
    <property type="term" value="C:cytoplasm"/>
    <property type="evidence" value="ECO:0007669"/>
    <property type="project" value="UniProtKB-UniRule"/>
</dbReference>
<dbReference type="FunFam" id="3.40.190.10:FF:000004">
    <property type="entry name" value="Porphobilinogen deaminase"/>
    <property type="match status" value="1"/>
</dbReference>
<dbReference type="AlphaFoldDB" id="A0A8J7CVU6"/>
<dbReference type="PANTHER" id="PTHR11557:SF0">
    <property type="entry name" value="PORPHOBILINOGEN DEAMINASE"/>
    <property type="match status" value="1"/>
</dbReference>
<sequence>MTHTPKITIGTRGSPLALAQTHQVRDLLMEAHPELAEPGAIAIEVIKTTGDAILDLPLAELGGKGLFTREIDDAMLDGKIDIAVHSMKDVPTYLPDGITLPCMLPREDVRDAFIGRDVKSLAEIPEGSVVGTASLRRGAQILALRPDLKIVPFRGNVQTRLRKLAEGEADATLLAKAGLNRLDMAHVATSLLEVDEMVPAVAQGAIGITVSAGNEQAHTWLEALNCGQTFAAVSVERAFLAQLDGNCRTPIGGLAQIERFGNDDARVIFHGVIIRPDGKVLYKTSREGSVSDGVAMGKDAGAELLAKAGPDFFTDPAS</sequence>
<dbReference type="GO" id="GO:0006782">
    <property type="term" value="P:protoporphyrinogen IX biosynthetic process"/>
    <property type="evidence" value="ECO:0007669"/>
    <property type="project" value="UniProtKB-UniRule"/>
</dbReference>
<dbReference type="Pfam" id="PF03900">
    <property type="entry name" value="Porphobil_deamC"/>
    <property type="match status" value="1"/>
</dbReference>
<dbReference type="SUPFAM" id="SSF53850">
    <property type="entry name" value="Periplasmic binding protein-like II"/>
    <property type="match status" value="1"/>
</dbReference>
<evidence type="ECO:0000313" key="12">
    <source>
        <dbReference type="Proteomes" id="UP000631034"/>
    </source>
</evidence>
<evidence type="ECO:0000313" key="11">
    <source>
        <dbReference type="EMBL" id="MBE1236721.1"/>
    </source>
</evidence>
<dbReference type="InterPro" id="IPR036803">
    <property type="entry name" value="Porphobilinogen_deaminase_C_sf"/>
</dbReference>
<keyword evidence="5 8" id="KW-0808">Transferase</keyword>
<comment type="function">
    <text evidence="1 8">Tetrapolymerization of the monopyrrole PBG into the hydroxymethylbilane pre-uroporphyrinogen in several discrete steps.</text>
</comment>
<evidence type="ECO:0000256" key="7">
    <source>
        <dbReference type="ARBA" id="ARBA00048169"/>
    </source>
</evidence>
<dbReference type="Pfam" id="PF01379">
    <property type="entry name" value="Porphobil_deam"/>
    <property type="match status" value="1"/>
</dbReference>
<evidence type="ECO:0000256" key="5">
    <source>
        <dbReference type="ARBA" id="ARBA00022679"/>
    </source>
</evidence>
<evidence type="ECO:0000256" key="1">
    <source>
        <dbReference type="ARBA" id="ARBA00002869"/>
    </source>
</evidence>
<evidence type="ECO:0000256" key="4">
    <source>
        <dbReference type="ARBA" id="ARBA00011245"/>
    </source>
</evidence>
<evidence type="ECO:0000256" key="6">
    <source>
        <dbReference type="ARBA" id="ARBA00023244"/>
    </source>
</evidence>
<evidence type="ECO:0000259" key="9">
    <source>
        <dbReference type="Pfam" id="PF01379"/>
    </source>
</evidence>
<dbReference type="PRINTS" id="PR00151">
    <property type="entry name" value="PORPHBDMNASE"/>
</dbReference>
<dbReference type="PROSITE" id="PS00533">
    <property type="entry name" value="PORPHOBILINOGEN_DEAM"/>
    <property type="match status" value="1"/>
</dbReference>
<dbReference type="UniPathway" id="UPA00251">
    <property type="reaction ID" value="UER00319"/>
</dbReference>
<dbReference type="InterPro" id="IPR022419">
    <property type="entry name" value="Porphobilin_deaminase_cofac_BS"/>
</dbReference>
<protein>
    <recommendedName>
        <fullName evidence="8">Porphobilinogen deaminase</fullName>
        <shortName evidence="8">PBG</shortName>
        <ecNumber evidence="8">2.5.1.61</ecNumber>
    </recommendedName>
    <alternativeName>
        <fullName evidence="8">Hydroxymethylbilane synthase</fullName>
        <shortName evidence="8">HMBS</shortName>
    </alternativeName>
    <alternativeName>
        <fullName evidence="8">Pre-uroporphyrinogen synthase</fullName>
    </alternativeName>
</protein>
<comment type="miscellaneous">
    <text evidence="8">The porphobilinogen subunits are added to the dipyrromethane group.</text>
</comment>